<accession>A0AAD6C2P5</accession>
<evidence type="ECO:0000256" key="1">
    <source>
        <dbReference type="SAM" id="Phobius"/>
    </source>
</evidence>
<dbReference type="AlphaFoldDB" id="A0AAD6C2P5"/>
<keyword evidence="3" id="KW-1185">Reference proteome</keyword>
<evidence type="ECO:0000313" key="3">
    <source>
        <dbReference type="Proteomes" id="UP001213681"/>
    </source>
</evidence>
<proteinExistence type="predicted"/>
<dbReference type="EMBL" id="JAPVEA010000007">
    <property type="protein sequence ID" value="KAJ5444466.1"/>
    <property type="molecule type" value="Genomic_DNA"/>
</dbReference>
<reference evidence="2" key="1">
    <citation type="submission" date="2022-12" db="EMBL/GenBank/DDBJ databases">
        <authorList>
            <person name="Petersen C."/>
        </authorList>
    </citation>
    <scope>NUCLEOTIDE SEQUENCE</scope>
    <source>
        <strain evidence="2">IBT 16125</strain>
    </source>
</reference>
<feature type="transmembrane region" description="Helical" evidence="1">
    <location>
        <begin position="12"/>
        <end position="34"/>
    </location>
</feature>
<reference evidence="2" key="2">
    <citation type="journal article" date="2023" name="IMA Fungus">
        <title>Comparative genomic study of the Penicillium genus elucidates a diverse pangenome and 15 lateral gene transfer events.</title>
        <authorList>
            <person name="Petersen C."/>
            <person name="Sorensen T."/>
            <person name="Nielsen M.R."/>
            <person name="Sondergaard T.E."/>
            <person name="Sorensen J.L."/>
            <person name="Fitzpatrick D.A."/>
            <person name="Frisvad J.C."/>
            <person name="Nielsen K.L."/>
        </authorList>
    </citation>
    <scope>NUCLEOTIDE SEQUENCE</scope>
    <source>
        <strain evidence="2">IBT 16125</strain>
    </source>
</reference>
<evidence type="ECO:0000313" key="2">
    <source>
        <dbReference type="EMBL" id="KAJ5444466.1"/>
    </source>
</evidence>
<dbReference type="RefSeq" id="XP_056764546.1">
    <property type="nucleotide sequence ID" value="XM_056911720.1"/>
</dbReference>
<comment type="caution">
    <text evidence="2">The sequence shown here is derived from an EMBL/GenBank/DDBJ whole genome shotgun (WGS) entry which is preliminary data.</text>
</comment>
<keyword evidence="1" id="KW-0812">Transmembrane</keyword>
<keyword evidence="1" id="KW-0472">Membrane</keyword>
<dbReference type="Proteomes" id="UP001213681">
    <property type="component" value="Unassembled WGS sequence"/>
</dbReference>
<organism evidence="2 3">
    <name type="scientific">Penicillium daleae</name>
    <dbReference type="NCBI Taxonomy" id="63821"/>
    <lineage>
        <taxon>Eukaryota</taxon>
        <taxon>Fungi</taxon>
        <taxon>Dikarya</taxon>
        <taxon>Ascomycota</taxon>
        <taxon>Pezizomycotina</taxon>
        <taxon>Eurotiomycetes</taxon>
        <taxon>Eurotiomycetidae</taxon>
        <taxon>Eurotiales</taxon>
        <taxon>Aspergillaceae</taxon>
        <taxon>Penicillium</taxon>
    </lineage>
</organism>
<keyword evidence="1" id="KW-1133">Transmembrane helix</keyword>
<protein>
    <submittedName>
        <fullName evidence="2">Uncharacterized protein</fullName>
    </submittedName>
</protein>
<sequence>MIDEGVESVLGLLGPAPALAAWSIGFGGLGVMLTGPLDRPCRDMAGTHGHSLLGISDYRGAYRGSTRCSRLFVV</sequence>
<name>A0AAD6C2P5_9EURO</name>
<gene>
    <name evidence="2" type="ORF">N7458_008338</name>
</gene>
<dbReference type="GeneID" id="81601963"/>